<gene>
    <name evidence="2" type="ORF">SAMN06265376_103454</name>
</gene>
<proteinExistence type="predicted"/>
<evidence type="ECO:0000256" key="1">
    <source>
        <dbReference type="SAM" id="MobiDB-lite"/>
    </source>
</evidence>
<evidence type="ECO:0000313" key="3">
    <source>
        <dbReference type="Proteomes" id="UP000198379"/>
    </source>
</evidence>
<accession>A0A238ZRV1</accession>
<dbReference type="AlphaFoldDB" id="A0A238ZRV1"/>
<reference evidence="2 3" key="1">
    <citation type="submission" date="2017-06" db="EMBL/GenBank/DDBJ databases">
        <authorList>
            <person name="Kim H.J."/>
            <person name="Triplett B.A."/>
        </authorList>
    </citation>
    <scope>NUCLEOTIDE SEQUENCE [LARGE SCALE GENOMIC DNA]</scope>
    <source>
        <strain evidence="2 3">DSM 25597</strain>
    </source>
</reference>
<dbReference type="Proteomes" id="UP000198379">
    <property type="component" value="Unassembled WGS sequence"/>
</dbReference>
<name>A0A238ZRV1_9FLAO</name>
<organism evidence="2 3">
    <name type="scientific">Dokdonia pacifica</name>
    <dbReference type="NCBI Taxonomy" id="1627892"/>
    <lineage>
        <taxon>Bacteria</taxon>
        <taxon>Pseudomonadati</taxon>
        <taxon>Bacteroidota</taxon>
        <taxon>Flavobacteriia</taxon>
        <taxon>Flavobacteriales</taxon>
        <taxon>Flavobacteriaceae</taxon>
        <taxon>Dokdonia</taxon>
    </lineage>
</organism>
<dbReference type="EMBL" id="FZNY01000003">
    <property type="protein sequence ID" value="SNR85872.1"/>
    <property type="molecule type" value="Genomic_DNA"/>
</dbReference>
<dbReference type="SUPFAM" id="SSF49464">
    <property type="entry name" value="Carboxypeptidase regulatory domain-like"/>
    <property type="match status" value="1"/>
</dbReference>
<evidence type="ECO:0000313" key="2">
    <source>
        <dbReference type="EMBL" id="SNR85872.1"/>
    </source>
</evidence>
<sequence>MKSNYLKLTNPCQEKWENMKPNAKGSFCDSCSKNVIDFAQLNSNEISNIVKETKGSICARFSQNQLNEPLIDEKFAKEYSFPFSNVAAGVMIATTLTMSQKAQAETIQFETEYVQQTDSGLKSENNKPQTSSKHKESKATTSFRGRIISIKNGKPIENAKITFVTIQKIVSVYSQKDGTFLIELPVELIDNDNVIRVSYEHIAHKKDIPFGYETTDYILSKQEINSEYVIKARPEVLYLGGIGFYSEKSHPIVIDNGIKIKYKDFIKARAGKKSSCSLKNKDYYYFSSKTAIAIYGKEAIHGLYILTDTFDK</sequence>
<protein>
    <recommendedName>
        <fullName evidence="4">CarboxypepD_reg-like domain-containing protein</fullName>
    </recommendedName>
</protein>
<keyword evidence="3" id="KW-1185">Reference proteome</keyword>
<dbReference type="InterPro" id="IPR008969">
    <property type="entry name" value="CarboxyPept-like_regulatory"/>
</dbReference>
<feature type="compositionally biased region" description="Polar residues" evidence="1">
    <location>
        <begin position="118"/>
        <end position="131"/>
    </location>
</feature>
<feature type="region of interest" description="Disordered" evidence="1">
    <location>
        <begin position="118"/>
        <end position="140"/>
    </location>
</feature>
<evidence type="ECO:0008006" key="4">
    <source>
        <dbReference type="Google" id="ProtNLM"/>
    </source>
</evidence>